<keyword evidence="5" id="KW-1185">Reference proteome</keyword>
<dbReference type="InterPro" id="IPR041898">
    <property type="entry name" value="MAGE_WH1"/>
</dbReference>
<evidence type="ECO:0000313" key="4">
    <source>
        <dbReference type="EnsemblFungi" id="EJT74411"/>
    </source>
</evidence>
<feature type="compositionally biased region" description="Basic and acidic residues" evidence="1">
    <location>
        <begin position="46"/>
        <end position="55"/>
    </location>
</feature>
<proteinExistence type="predicted"/>
<reference evidence="3" key="3">
    <citation type="submission" date="2010-09" db="EMBL/GenBank/DDBJ databases">
        <title>Annotation of Gaeumannomyces graminis var. tritici R3-111a-1.</title>
        <authorList>
            <consortium name="The Broad Institute Genome Sequencing Platform"/>
            <person name="Ma L.-J."/>
            <person name="Dead R."/>
            <person name="Young S.K."/>
            <person name="Zeng Q."/>
            <person name="Gargeya S."/>
            <person name="Fitzgerald M."/>
            <person name="Haas B."/>
            <person name="Abouelleil A."/>
            <person name="Alvarado L."/>
            <person name="Arachchi H.M."/>
            <person name="Berlin A."/>
            <person name="Brown A."/>
            <person name="Chapman S.B."/>
            <person name="Chen Z."/>
            <person name="Dunbar C."/>
            <person name="Freedman E."/>
            <person name="Gearin G."/>
            <person name="Gellesch M."/>
            <person name="Goldberg J."/>
            <person name="Griggs A."/>
            <person name="Gujja S."/>
            <person name="Heiman D."/>
            <person name="Howarth C."/>
            <person name="Larson L."/>
            <person name="Lui A."/>
            <person name="MacDonald P.J.P."/>
            <person name="Mehta T."/>
            <person name="Montmayeur A."/>
            <person name="Murphy C."/>
            <person name="Neiman D."/>
            <person name="Pearson M."/>
            <person name="Priest M."/>
            <person name="Roberts A."/>
            <person name="Saif S."/>
            <person name="Shea T."/>
            <person name="Shenoy N."/>
            <person name="Sisk P."/>
            <person name="Stolte C."/>
            <person name="Sykes S."/>
            <person name="Yandava C."/>
            <person name="Wortman J."/>
            <person name="Nusbaum C."/>
            <person name="Birren B."/>
        </authorList>
    </citation>
    <scope>NUCLEOTIDE SEQUENCE</scope>
    <source>
        <strain evidence="3">R3-111a-1</strain>
    </source>
</reference>
<dbReference type="InterPro" id="IPR002190">
    <property type="entry name" value="MHD_dom"/>
</dbReference>
<feature type="compositionally biased region" description="Basic and acidic residues" evidence="1">
    <location>
        <begin position="285"/>
        <end position="312"/>
    </location>
</feature>
<dbReference type="InterPro" id="IPR037445">
    <property type="entry name" value="MAGE"/>
</dbReference>
<accession>J3P415</accession>
<sequence>MPILQRRPRHIEEDDDDTRAHERPRQRQRRDEADHSDDDESMNGDGDERGERDESTETQLVKKLVRYALACEYSRTTIRREGIREKVLGPHGRSFKKVFEGAQKQLQVVFGMEMVELPVRDKSTLSVEEQRRVAKSQTKGAASSNSYILVTTIPEPYRSAAIIPPSKIQSSDAEAIHVGLYSLIITIITLNGGELSDHKLKRYLQRMNANVNTPLEKTEAMLQRLIRQAYVVKTVERNPQSDDDAVTWHVGPRGKQEVTHEAIANIAREVYGAAANDELEKKLHASLRIAERKPPRREGSAEAERHQGHDGDADGAEDEDDGDER</sequence>
<dbReference type="RefSeq" id="XP_009224355.1">
    <property type="nucleotide sequence ID" value="XM_009226091.1"/>
</dbReference>
<evidence type="ECO:0000313" key="3">
    <source>
        <dbReference type="EMBL" id="EJT74411.1"/>
    </source>
</evidence>
<dbReference type="eggNOG" id="KOG4562">
    <property type="taxonomic scope" value="Eukaryota"/>
</dbReference>
<feature type="region of interest" description="Disordered" evidence="1">
    <location>
        <begin position="1"/>
        <end position="57"/>
    </location>
</feature>
<reference evidence="3" key="2">
    <citation type="submission" date="2010-07" db="EMBL/GenBank/DDBJ databases">
        <authorList>
            <consortium name="The Broad Institute Genome Sequencing Platform"/>
            <consortium name="Broad Institute Genome Sequencing Center for Infectious Disease"/>
            <person name="Ma L.-J."/>
            <person name="Dead R."/>
            <person name="Young S."/>
            <person name="Zeng Q."/>
            <person name="Koehrsen M."/>
            <person name="Alvarado L."/>
            <person name="Berlin A."/>
            <person name="Chapman S.B."/>
            <person name="Chen Z."/>
            <person name="Freedman E."/>
            <person name="Gellesch M."/>
            <person name="Goldberg J."/>
            <person name="Griggs A."/>
            <person name="Gujja S."/>
            <person name="Heilman E.R."/>
            <person name="Heiman D."/>
            <person name="Hepburn T."/>
            <person name="Howarth C."/>
            <person name="Jen D."/>
            <person name="Larson L."/>
            <person name="Mehta T."/>
            <person name="Neiman D."/>
            <person name="Pearson M."/>
            <person name="Roberts A."/>
            <person name="Saif S."/>
            <person name="Shea T."/>
            <person name="Shenoy N."/>
            <person name="Sisk P."/>
            <person name="Stolte C."/>
            <person name="Sykes S."/>
            <person name="Walk T."/>
            <person name="White J."/>
            <person name="Yandava C."/>
            <person name="Haas B."/>
            <person name="Nusbaum C."/>
            <person name="Birren B."/>
        </authorList>
    </citation>
    <scope>NUCLEOTIDE SEQUENCE</scope>
    <source>
        <strain evidence="3">R3-111a-1</strain>
    </source>
</reference>
<dbReference type="HOGENOM" id="CLU_048908_0_0_1"/>
<dbReference type="EnsemblFungi" id="EJT74411">
    <property type="protein sequence ID" value="EJT74411"/>
    <property type="gene ID" value="GGTG_08252"/>
</dbReference>
<dbReference type="SMART" id="SM01373">
    <property type="entry name" value="MAGE"/>
    <property type="match status" value="1"/>
</dbReference>
<protein>
    <recommendedName>
        <fullName evidence="2">MAGE domain-containing protein</fullName>
    </recommendedName>
</protein>
<feature type="compositionally biased region" description="Basic and acidic residues" evidence="1">
    <location>
        <begin position="18"/>
        <end position="33"/>
    </location>
</feature>
<dbReference type="PANTHER" id="PTHR11736">
    <property type="entry name" value="MELANOMA-ASSOCIATED ANTIGEN MAGE ANTIGEN"/>
    <property type="match status" value="1"/>
</dbReference>
<dbReference type="VEuPathDB" id="FungiDB:GGTG_08252"/>
<name>J3P415_GAET3</name>
<dbReference type="GO" id="GO:0006281">
    <property type="term" value="P:DNA repair"/>
    <property type="evidence" value="ECO:0007669"/>
    <property type="project" value="TreeGrafter"/>
</dbReference>
<feature type="compositionally biased region" description="Acidic residues" evidence="1">
    <location>
        <begin position="313"/>
        <end position="325"/>
    </location>
</feature>
<reference evidence="4" key="4">
    <citation type="journal article" date="2015" name="G3 (Bethesda)">
        <title>Genome sequences of three phytopathogenic species of the Magnaporthaceae family of fungi.</title>
        <authorList>
            <person name="Okagaki L.H."/>
            <person name="Nunes C.C."/>
            <person name="Sailsbery J."/>
            <person name="Clay B."/>
            <person name="Brown D."/>
            <person name="John T."/>
            <person name="Oh Y."/>
            <person name="Young N."/>
            <person name="Fitzgerald M."/>
            <person name="Haas B.J."/>
            <person name="Zeng Q."/>
            <person name="Young S."/>
            <person name="Adiconis X."/>
            <person name="Fan L."/>
            <person name="Levin J.Z."/>
            <person name="Mitchell T.K."/>
            <person name="Okubara P.A."/>
            <person name="Farman M.L."/>
            <person name="Kohn L.M."/>
            <person name="Birren B."/>
            <person name="Ma L.-J."/>
            <person name="Dean R.A."/>
        </authorList>
    </citation>
    <scope>NUCLEOTIDE SEQUENCE</scope>
    <source>
        <strain evidence="4">R3-111a-1</strain>
    </source>
</reference>
<dbReference type="Proteomes" id="UP000006039">
    <property type="component" value="Unassembled WGS sequence"/>
</dbReference>
<reference evidence="4" key="5">
    <citation type="submission" date="2018-04" db="UniProtKB">
        <authorList>
            <consortium name="EnsemblFungi"/>
        </authorList>
    </citation>
    <scope>IDENTIFICATION</scope>
    <source>
        <strain evidence="4">R3-111a-1</strain>
    </source>
</reference>
<evidence type="ECO:0000256" key="1">
    <source>
        <dbReference type="SAM" id="MobiDB-lite"/>
    </source>
</evidence>
<evidence type="ECO:0000259" key="2">
    <source>
        <dbReference type="SMART" id="SM01373"/>
    </source>
</evidence>
<dbReference type="EMBL" id="GL385398">
    <property type="protein sequence ID" value="EJT74411.1"/>
    <property type="molecule type" value="Genomic_DNA"/>
</dbReference>
<dbReference type="Pfam" id="PF01454">
    <property type="entry name" value="MAGE"/>
    <property type="match status" value="1"/>
</dbReference>
<feature type="domain" description="MAGE" evidence="2">
    <location>
        <begin position="64"/>
        <end position="263"/>
    </location>
</feature>
<dbReference type="GeneID" id="20348710"/>
<organism evidence="3">
    <name type="scientific">Gaeumannomyces tritici (strain R3-111a-1)</name>
    <name type="common">Wheat and barley take-all root rot fungus</name>
    <name type="synonym">Gaeumannomyces graminis var. tritici</name>
    <dbReference type="NCBI Taxonomy" id="644352"/>
    <lineage>
        <taxon>Eukaryota</taxon>
        <taxon>Fungi</taxon>
        <taxon>Dikarya</taxon>
        <taxon>Ascomycota</taxon>
        <taxon>Pezizomycotina</taxon>
        <taxon>Sordariomycetes</taxon>
        <taxon>Sordariomycetidae</taxon>
        <taxon>Magnaporthales</taxon>
        <taxon>Magnaporthaceae</taxon>
        <taxon>Gaeumannomyces</taxon>
    </lineage>
</organism>
<dbReference type="Gene3D" id="1.10.10.1210">
    <property type="entry name" value="MAGE homology domain, winged helix WH2 motif"/>
    <property type="match status" value="1"/>
</dbReference>
<reference evidence="5" key="1">
    <citation type="submission" date="2010-07" db="EMBL/GenBank/DDBJ databases">
        <title>The genome sequence of Gaeumannomyces graminis var. tritici strain R3-111a-1.</title>
        <authorList>
            <consortium name="The Broad Institute Genome Sequencing Platform"/>
            <person name="Ma L.-J."/>
            <person name="Dead R."/>
            <person name="Young S."/>
            <person name="Zeng Q."/>
            <person name="Koehrsen M."/>
            <person name="Alvarado L."/>
            <person name="Berlin A."/>
            <person name="Chapman S.B."/>
            <person name="Chen Z."/>
            <person name="Freedman E."/>
            <person name="Gellesch M."/>
            <person name="Goldberg J."/>
            <person name="Griggs A."/>
            <person name="Gujja S."/>
            <person name="Heilman E.R."/>
            <person name="Heiman D."/>
            <person name="Hepburn T."/>
            <person name="Howarth C."/>
            <person name="Jen D."/>
            <person name="Larson L."/>
            <person name="Mehta T."/>
            <person name="Neiman D."/>
            <person name="Pearson M."/>
            <person name="Roberts A."/>
            <person name="Saif S."/>
            <person name="Shea T."/>
            <person name="Shenoy N."/>
            <person name="Sisk P."/>
            <person name="Stolte C."/>
            <person name="Sykes S."/>
            <person name="Walk T."/>
            <person name="White J."/>
            <person name="Yandava C."/>
            <person name="Haas B."/>
            <person name="Nusbaum C."/>
            <person name="Birren B."/>
        </authorList>
    </citation>
    <scope>NUCLEOTIDE SEQUENCE [LARGE SCALE GENOMIC DNA]</scope>
    <source>
        <strain evidence="5">R3-111a-1</strain>
    </source>
</reference>
<feature type="region of interest" description="Disordered" evidence="1">
    <location>
        <begin position="285"/>
        <end position="325"/>
    </location>
</feature>
<dbReference type="PANTHER" id="PTHR11736:SF14">
    <property type="entry name" value="NSE3 HOMOLOG, SMC5-SMC6 COMPLEX COMPONENT"/>
    <property type="match status" value="1"/>
</dbReference>
<dbReference type="AlphaFoldDB" id="J3P415"/>
<dbReference type="OrthoDB" id="205198at2759"/>
<dbReference type="GO" id="GO:0005634">
    <property type="term" value="C:nucleus"/>
    <property type="evidence" value="ECO:0007669"/>
    <property type="project" value="TreeGrafter"/>
</dbReference>
<dbReference type="STRING" id="644352.J3P415"/>
<dbReference type="Gene3D" id="1.10.10.1200">
    <property type="entry name" value="MAGE homology domain, winged helix WH1 motif"/>
    <property type="match status" value="1"/>
</dbReference>
<evidence type="ECO:0000313" key="5">
    <source>
        <dbReference type="Proteomes" id="UP000006039"/>
    </source>
</evidence>
<dbReference type="InterPro" id="IPR041899">
    <property type="entry name" value="MAGE_WH2"/>
</dbReference>
<gene>
    <name evidence="4" type="primary">20348710</name>
    <name evidence="3" type="ORF">GGTG_08252</name>
</gene>